<protein>
    <submittedName>
        <fullName evidence="3">UmuC domain-containing protein</fullName>
    </submittedName>
</protein>
<proteinExistence type="predicted"/>
<evidence type="ECO:0000313" key="2">
    <source>
        <dbReference type="Proteomes" id="UP000279833"/>
    </source>
</evidence>
<sequence length="103" mass="11377">MIRCGLFGLYINPVCLKEMIHIAEAEIGVLDLTLDCSYRFYASLVRSTNHCSLIGGIITSYINRAKATLSGAYVPLNTFQIPYFHSSSSSVSKKTQPQRGPCQ</sequence>
<evidence type="ECO:0000313" key="1">
    <source>
        <dbReference type="EMBL" id="VDO91171.1"/>
    </source>
</evidence>
<gene>
    <name evidence="1" type="ORF">SCUD_LOCUS4838</name>
</gene>
<dbReference type="EMBL" id="UZAK01006916">
    <property type="protein sequence ID" value="VDO91171.1"/>
    <property type="molecule type" value="Genomic_DNA"/>
</dbReference>
<reference evidence="3" key="1">
    <citation type="submission" date="2016-06" db="UniProtKB">
        <authorList>
            <consortium name="WormBaseParasite"/>
        </authorList>
    </citation>
    <scope>IDENTIFICATION</scope>
</reference>
<dbReference type="WBParaSite" id="SCUD_0000483801-mRNA-1">
    <property type="protein sequence ID" value="SCUD_0000483801-mRNA-1"/>
    <property type="gene ID" value="SCUD_0000483801"/>
</dbReference>
<name>A0A183JQ51_9TREM</name>
<keyword evidence="2" id="KW-1185">Reference proteome</keyword>
<accession>A0A183JQ51</accession>
<reference evidence="1 2" key="2">
    <citation type="submission" date="2018-11" db="EMBL/GenBank/DDBJ databases">
        <authorList>
            <consortium name="Pathogen Informatics"/>
        </authorList>
    </citation>
    <scope>NUCLEOTIDE SEQUENCE [LARGE SCALE GENOMIC DNA]</scope>
    <source>
        <strain evidence="1">Dakar</strain>
        <strain evidence="2">Dakar, Senegal</strain>
    </source>
</reference>
<dbReference type="AlphaFoldDB" id="A0A183JQ51"/>
<dbReference type="Proteomes" id="UP000279833">
    <property type="component" value="Unassembled WGS sequence"/>
</dbReference>
<organism evidence="3">
    <name type="scientific">Schistosoma curassoni</name>
    <dbReference type="NCBI Taxonomy" id="6186"/>
    <lineage>
        <taxon>Eukaryota</taxon>
        <taxon>Metazoa</taxon>
        <taxon>Spiralia</taxon>
        <taxon>Lophotrochozoa</taxon>
        <taxon>Platyhelminthes</taxon>
        <taxon>Trematoda</taxon>
        <taxon>Digenea</taxon>
        <taxon>Strigeidida</taxon>
        <taxon>Schistosomatoidea</taxon>
        <taxon>Schistosomatidae</taxon>
        <taxon>Schistosoma</taxon>
    </lineage>
</organism>
<evidence type="ECO:0000313" key="3">
    <source>
        <dbReference type="WBParaSite" id="SCUD_0000483801-mRNA-1"/>
    </source>
</evidence>